<proteinExistence type="predicted"/>
<protein>
    <submittedName>
        <fullName evidence="1">Uncharacterized protein</fullName>
    </submittedName>
</protein>
<evidence type="ECO:0000313" key="1">
    <source>
        <dbReference type="EMBL" id="GGE36521.1"/>
    </source>
</evidence>
<accession>A0A8J2VLJ6</accession>
<dbReference type="EMBL" id="BMCP01000001">
    <property type="protein sequence ID" value="GGE36521.1"/>
    <property type="molecule type" value="Genomic_DNA"/>
</dbReference>
<dbReference type="Proteomes" id="UP000602745">
    <property type="component" value="Unassembled WGS sequence"/>
</dbReference>
<gene>
    <name evidence="1" type="ORF">GCM10007276_12520</name>
</gene>
<dbReference type="RefSeq" id="WP_188408799.1">
    <property type="nucleotide sequence ID" value="NZ_BMCP01000001.1"/>
</dbReference>
<dbReference type="AlphaFoldDB" id="A0A8J2VLJ6"/>
<comment type="caution">
    <text evidence="1">The sequence shown here is derived from an EMBL/GenBank/DDBJ whole genome shotgun (WGS) entry which is preliminary data.</text>
</comment>
<reference evidence="1" key="2">
    <citation type="submission" date="2020-09" db="EMBL/GenBank/DDBJ databases">
        <authorList>
            <person name="Sun Q."/>
            <person name="Sedlacek I."/>
        </authorList>
    </citation>
    <scope>NUCLEOTIDE SEQUENCE</scope>
    <source>
        <strain evidence="1">CCM 7684</strain>
    </source>
</reference>
<evidence type="ECO:0000313" key="2">
    <source>
        <dbReference type="Proteomes" id="UP000602745"/>
    </source>
</evidence>
<reference evidence="1" key="1">
    <citation type="journal article" date="2014" name="Int. J. Syst. Evol. Microbiol.">
        <title>Complete genome sequence of Corynebacterium casei LMG S-19264T (=DSM 44701T), isolated from a smear-ripened cheese.</title>
        <authorList>
            <consortium name="US DOE Joint Genome Institute (JGI-PGF)"/>
            <person name="Walter F."/>
            <person name="Albersmeier A."/>
            <person name="Kalinowski J."/>
            <person name="Ruckert C."/>
        </authorList>
    </citation>
    <scope>NUCLEOTIDE SEQUENCE</scope>
    <source>
        <strain evidence="1">CCM 7684</strain>
    </source>
</reference>
<name>A0A8J2VLJ6_9RHOB</name>
<sequence>MEKVTDIVSDAEIERVHGGNFGSMTKREVVDEGVLQHAFGYSTGYTMTCILLGHRLICHTAPGMGSRGLTRKGFRYLRAMKAGTPLQAILDLFKEPPAMTMEKAVEAAMAKLFEFGRVDKFSMHAALTAALPALISDAKAEAWEEAANRIRLHRNLLNAQFEVIDISREDAVYRICEDAIRALATKEQG</sequence>
<organism evidence="1 2">
    <name type="scientific">Agaricicola taiwanensis</name>
    <dbReference type="NCBI Taxonomy" id="591372"/>
    <lineage>
        <taxon>Bacteria</taxon>
        <taxon>Pseudomonadati</taxon>
        <taxon>Pseudomonadota</taxon>
        <taxon>Alphaproteobacteria</taxon>
        <taxon>Rhodobacterales</taxon>
        <taxon>Paracoccaceae</taxon>
        <taxon>Agaricicola</taxon>
    </lineage>
</organism>
<keyword evidence="2" id="KW-1185">Reference proteome</keyword>